<feature type="domain" description="Mce/MlaD" evidence="2">
    <location>
        <begin position="36"/>
        <end position="113"/>
    </location>
</feature>
<dbReference type="InterPro" id="IPR030970">
    <property type="entry name" value="ABC_MlaD"/>
</dbReference>
<evidence type="ECO:0000259" key="2">
    <source>
        <dbReference type="Pfam" id="PF02470"/>
    </source>
</evidence>
<reference evidence="4" key="1">
    <citation type="journal article" date="2019" name="Int. J. Syst. Evol. Microbiol.">
        <title>The Global Catalogue of Microorganisms (GCM) 10K type strain sequencing project: providing services to taxonomists for standard genome sequencing and annotation.</title>
        <authorList>
            <consortium name="The Broad Institute Genomics Platform"/>
            <consortium name="The Broad Institute Genome Sequencing Center for Infectious Disease"/>
            <person name="Wu L."/>
            <person name="Ma J."/>
        </authorList>
    </citation>
    <scope>NUCLEOTIDE SEQUENCE [LARGE SCALE GENOMIC DNA]</scope>
    <source>
        <strain evidence="4">NBRC 112502</strain>
    </source>
</reference>
<proteinExistence type="predicted"/>
<gene>
    <name evidence="3" type="ORF">GCM10010909_15020</name>
</gene>
<keyword evidence="4" id="KW-1185">Reference proteome</keyword>
<dbReference type="InterPro" id="IPR003399">
    <property type="entry name" value="Mce/MlaD"/>
</dbReference>
<evidence type="ECO:0000313" key="3">
    <source>
        <dbReference type="EMBL" id="GLR66822.1"/>
    </source>
</evidence>
<comment type="caution">
    <text evidence="3">The sequence shown here is derived from an EMBL/GenBank/DDBJ whole genome shotgun (WGS) entry which is preliminary data.</text>
</comment>
<protein>
    <submittedName>
        <fullName evidence="3">Outer membrane lipid asymmetry maintenance protein MlaD</fullName>
    </submittedName>
</protein>
<accession>A0ABQ6A6A3</accession>
<dbReference type="InterPro" id="IPR052336">
    <property type="entry name" value="MlaD_Phospholipid_Transporter"/>
</dbReference>
<dbReference type="EMBL" id="BSOS01000041">
    <property type="protein sequence ID" value="GLR66822.1"/>
    <property type="molecule type" value="Genomic_DNA"/>
</dbReference>
<dbReference type="RefSeq" id="WP_284257527.1">
    <property type="nucleotide sequence ID" value="NZ_BSOS01000041.1"/>
</dbReference>
<feature type="compositionally biased region" description="Low complexity" evidence="1">
    <location>
        <begin position="155"/>
        <end position="179"/>
    </location>
</feature>
<dbReference type="PANTHER" id="PTHR33371:SF4">
    <property type="entry name" value="INTERMEMBRANE PHOSPHOLIPID TRANSPORT SYSTEM BINDING PROTEIN MLAD"/>
    <property type="match status" value="1"/>
</dbReference>
<organism evidence="3 4">
    <name type="scientific">Acidocella aquatica</name>
    <dbReference type="NCBI Taxonomy" id="1922313"/>
    <lineage>
        <taxon>Bacteria</taxon>
        <taxon>Pseudomonadati</taxon>
        <taxon>Pseudomonadota</taxon>
        <taxon>Alphaproteobacteria</taxon>
        <taxon>Acetobacterales</taxon>
        <taxon>Acidocellaceae</taxon>
        <taxon>Acidocella</taxon>
    </lineage>
</organism>
<evidence type="ECO:0000313" key="4">
    <source>
        <dbReference type="Proteomes" id="UP001156641"/>
    </source>
</evidence>
<evidence type="ECO:0000256" key="1">
    <source>
        <dbReference type="SAM" id="MobiDB-lite"/>
    </source>
</evidence>
<dbReference type="PANTHER" id="PTHR33371">
    <property type="entry name" value="INTERMEMBRANE PHOSPHOLIPID TRANSPORT SYSTEM BINDING PROTEIN MLAD-RELATED"/>
    <property type="match status" value="1"/>
</dbReference>
<sequence length="179" mass="17735">MARKLPELLTGFAVIIASAAFLVYALSASGTVTTGGYPLQAQFASIGGLTVGADVKIGGVVIGHVADERLDPNTYAAIVRLVIDNGIKVPDDSSAAISSDGLLGGNYVSVSPGGSNNMLAAGQSFAVTQSAINIEDLLGKFIFSMGGTSGKTSTQAAPAQGNASNPPANPAALSPAAAK</sequence>
<dbReference type="NCBIfam" id="TIGR04430">
    <property type="entry name" value="OM_asym_MlaD"/>
    <property type="match status" value="1"/>
</dbReference>
<dbReference type="Proteomes" id="UP001156641">
    <property type="component" value="Unassembled WGS sequence"/>
</dbReference>
<dbReference type="Pfam" id="PF02470">
    <property type="entry name" value="MlaD"/>
    <property type="match status" value="1"/>
</dbReference>
<name>A0ABQ6A6A3_9PROT</name>
<feature type="region of interest" description="Disordered" evidence="1">
    <location>
        <begin position="150"/>
        <end position="179"/>
    </location>
</feature>